<evidence type="ECO:0000256" key="8">
    <source>
        <dbReference type="ARBA" id="ARBA00022692"/>
    </source>
</evidence>
<dbReference type="RefSeq" id="WP_233452229.1">
    <property type="nucleotide sequence ID" value="NZ_CADEPK010000215.1"/>
</dbReference>
<evidence type="ECO:0000256" key="11">
    <source>
        <dbReference type="ARBA" id="ARBA00023136"/>
    </source>
</evidence>
<evidence type="ECO:0000256" key="1">
    <source>
        <dbReference type="ARBA" id="ARBA00003408"/>
    </source>
</evidence>
<keyword evidence="11 13" id="KW-0472">Membrane</keyword>
<accession>A0ABT9Z3Q9</accession>
<feature type="transmembrane region" description="Helical" evidence="13">
    <location>
        <begin position="283"/>
        <end position="307"/>
    </location>
</feature>
<keyword evidence="9 13" id="KW-1133">Transmembrane helix</keyword>
<feature type="transmembrane region" description="Helical" evidence="13">
    <location>
        <begin position="21"/>
        <end position="42"/>
    </location>
</feature>
<sequence length="449" mass="49946">MGSSQRVDRQLNKDERISNKHYLILAIPLIIAGISTPILGAVDTAVVGRLPNPTAIGGVAIGVLIFNTIYWLFGFLRVSTTGFTSQALGAHDENETMLSLFRPMMIAFILGIIFILAQNIIFDLAILLLEPTNNVTRLAESYFSIRIWGSPFTLLNYVIVGWLMGLGKVQLSLIIQVVMNVMNIILDLLFVFYYGLGVSGVAYATLISEVFAFLLGGWFIFQGNKTIFKKIKPTSVISTSQFKAMFIVNRDLFLRTACLLMMTCTFTAVGSRLGEVALACNAILLQLHYILAYFFGGFSNASSILIGKAIGANNKSQFKQAIRLSAKWGFLTAICLSMLVYLFGDFIVSIFTSINEVKEMTLQYLGWIVIFPLVGFWGLHLEGIFSGATEAKDIRNTIGIALLIFLIIIWVALPVYYNNGLWLAFIMFCFARSFFLSLCLPSLERRVFN</sequence>
<keyword evidence="6" id="KW-0050">Antiport</keyword>
<dbReference type="Proteomes" id="UP001232245">
    <property type="component" value="Unassembled WGS sequence"/>
</dbReference>
<feature type="transmembrane region" description="Helical" evidence="13">
    <location>
        <begin position="328"/>
        <end position="352"/>
    </location>
</feature>
<gene>
    <name evidence="14" type="ORF">J2S02_003236</name>
</gene>
<dbReference type="PANTHER" id="PTHR43298:SF2">
    <property type="entry name" value="FMN_FAD EXPORTER YEEO-RELATED"/>
    <property type="match status" value="1"/>
</dbReference>
<comment type="similarity">
    <text evidence="3">Belongs to the multi antimicrobial extrusion (MATE) (TC 2.A.66.1) family.</text>
</comment>
<evidence type="ECO:0000256" key="3">
    <source>
        <dbReference type="ARBA" id="ARBA00010199"/>
    </source>
</evidence>
<comment type="subcellular location">
    <subcellularLocation>
        <location evidence="2">Cell membrane</location>
        <topology evidence="2">Multi-pass membrane protein</topology>
    </subcellularLocation>
</comment>
<dbReference type="InterPro" id="IPR048279">
    <property type="entry name" value="MdtK-like"/>
</dbReference>
<organism evidence="14 15">
    <name type="scientific">Metabacillus niabensis</name>
    <dbReference type="NCBI Taxonomy" id="324854"/>
    <lineage>
        <taxon>Bacteria</taxon>
        <taxon>Bacillati</taxon>
        <taxon>Bacillota</taxon>
        <taxon>Bacilli</taxon>
        <taxon>Bacillales</taxon>
        <taxon>Bacillaceae</taxon>
        <taxon>Metabacillus</taxon>
    </lineage>
</organism>
<evidence type="ECO:0000256" key="13">
    <source>
        <dbReference type="SAM" id="Phobius"/>
    </source>
</evidence>
<evidence type="ECO:0000256" key="10">
    <source>
        <dbReference type="ARBA" id="ARBA00023065"/>
    </source>
</evidence>
<evidence type="ECO:0000256" key="9">
    <source>
        <dbReference type="ARBA" id="ARBA00022989"/>
    </source>
</evidence>
<evidence type="ECO:0000256" key="4">
    <source>
        <dbReference type="ARBA" id="ARBA00020268"/>
    </source>
</evidence>
<feature type="transmembrane region" description="Helical" evidence="13">
    <location>
        <begin position="252"/>
        <end position="271"/>
    </location>
</feature>
<comment type="function">
    <text evidence="1">Multidrug efflux pump.</text>
</comment>
<evidence type="ECO:0000256" key="2">
    <source>
        <dbReference type="ARBA" id="ARBA00004651"/>
    </source>
</evidence>
<keyword evidence="5" id="KW-0813">Transport</keyword>
<feature type="transmembrane region" description="Helical" evidence="13">
    <location>
        <begin position="422"/>
        <end position="443"/>
    </location>
</feature>
<evidence type="ECO:0000256" key="5">
    <source>
        <dbReference type="ARBA" id="ARBA00022448"/>
    </source>
</evidence>
<reference evidence="14 15" key="1">
    <citation type="submission" date="2023-07" db="EMBL/GenBank/DDBJ databases">
        <title>Genomic Encyclopedia of Type Strains, Phase IV (KMG-IV): sequencing the most valuable type-strain genomes for metagenomic binning, comparative biology and taxonomic classification.</title>
        <authorList>
            <person name="Goeker M."/>
        </authorList>
    </citation>
    <scope>NUCLEOTIDE SEQUENCE [LARGE SCALE GENOMIC DNA]</scope>
    <source>
        <strain evidence="14 15">DSM 17723</strain>
    </source>
</reference>
<dbReference type="Pfam" id="PF01554">
    <property type="entry name" value="MatE"/>
    <property type="match status" value="2"/>
</dbReference>
<proteinExistence type="inferred from homology"/>
<feature type="transmembrane region" description="Helical" evidence="13">
    <location>
        <begin position="201"/>
        <end position="221"/>
    </location>
</feature>
<name>A0ABT9Z3Q9_9BACI</name>
<evidence type="ECO:0000313" key="14">
    <source>
        <dbReference type="EMBL" id="MDQ0226891.1"/>
    </source>
</evidence>
<keyword evidence="8 13" id="KW-0812">Transmembrane</keyword>
<keyword evidence="7" id="KW-1003">Cell membrane</keyword>
<evidence type="ECO:0000256" key="12">
    <source>
        <dbReference type="ARBA" id="ARBA00031636"/>
    </source>
</evidence>
<feature type="transmembrane region" description="Helical" evidence="13">
    <location>
        <begin position="54"/>
        <end position="73"/>
    </location>
</feature>
<dbReference type="InterPro" id="IPR044644">
    <property type="entry name" value="DinF-like"/>
</dbReference>
<feature type="transmembrane region" description="Helical" evidence="13">
    <location>
        <begin position="397"/>
        <end position="416"/>
    </location>
</feature>
<feature type="transmembrane region" description="Helical" evidence="13">
    <location>
        <begin position="106"/>
        <end position="127"/>
    </location>
</feature>
<dbReference type="EMBL" id="JAUSTZ010000007">
    <property type="protein sequence ID" value="MDQ0226891.1"/>
    <property type="molecule type" value="Genomic_DNA"/>
</dbReference>
<dbReference type="NCBIfam" id="TIGR00797">
    <property type="entry name" value="matE"/>
    <property type="match status" value="1"/>
</dbReference>
<dbReference type="CDD" id="cd13136">
    <property type="entry name" value="MATE_DinF_like"/>
    <property type="match status" value="1"/>
</dbReference>
<feature type="transmembrane region" description="Helical" evidence="13">
    <location>
        <begin position="173"/>
        <end position="195"/>
    </location>
</feature>
<evidence type="ECO:0000256" key="7">
    <source>
        <dbReference type="ARBA" id="ARBA00022475"/>
    </source>
</evidence>
<keyword evidence="15" id="KW-1185">Reference proteome</keyword>
<keyword evidence="10" id="KW-0406">Ion transport</keyword>
<evidence type="ECO:0000313" key="15">
    <source>
        <dbReference type="Proteomes" id="UP001232245"/>
    </source>
</evidence>
<evidence type="ECO:0000256" key="6">
    <source>
        <dbReference type="ARBA" id="ARBA00022449"/>
    </source>
</evidence>
<dbReference type="PIRSF" id="PIRSF006603">
    <property type="entry name" value="DinF"/>
    <property type="match status" value="1"/>
</dbReference>
<dbReference type="PANTHER" id="PTHR43298">
    <property type="entry name" value="MULTIDRUG RESISTANCE PROTEIN NORM-RELATED"/>
    <property type="match status" value="1"/>
</dbReference>
<dbReference type="InterPro" id="IPR050222">
    <property type="entry name" value="MATE_MdtK"/>
</dbReference>
<comment type="caution">
    <text evidence="14">The sequence shown here is derived from an EMBL/GenBank/DDBJ whole genome shotgun (WGS) entry which is preliminary data.</text>
</comment>
<feature type="transmembrane region" description="Helical" evidence="13">
    <location>
        <begin position="147"/>
        <end position="166"/>
    </location>
</feature>
<dbReference type="InterPro" id="IPR002528">
    <property type="entry name" value="MATE_fam"/>
</dbReference>
<feature type="transmembrane region" description="Helical" evidence="13">
    <location>
        <begin position="364"/>
        <end position="385"/>
    </location>
</feature>
<protein>
    <recommendedName>
        <fullName evidence="4">Probable multidrug resistance protein NorM</fullName>
    </recommendedName>
    <alternativeName>
        <fullName evidence="12">Multidrug-efflux transporter</fullName>
    </alternativeName>
</protein>